<dbReference type="PANTHER" id="PTHR10910:SF62">
    <property type="entry name" value="AT07585P-RELATED"/>
    <property type="match status" value="1"/>
</dbReference>
<dbReference type="InterPro" id="IPR002466">
    <property type="entry name" value="A_deamin"/>
</dbReference>
<feature type="domain" description="DRBM" evidence="2">
    <location>
        <begin position="13"/>
        <end position="84"/>
    </location>
</feature>
<evidence type="ECO:0000313" key="4">
    <source>
        <dbReference type="EMBL" id="KAL1122461.1"/>
    </source>
</evidence>
<feature type="non-terminal residue" evidence="4">
    <location>
        <position position="1"/>
    </location>
</feature>
<dbReference type="PROSITE" id="PS50141">
    <property type="entry name" value="A_DEAMIN_EDITASE"/>
    <property type="match status" value="1"/>
</dbReference>
<dbReference type="SUPFAM" id="SSF54768">
    <property type="entry name" value="dsRNA-binding domain-like"/>
    <property type="match status" value="2"/>
</dbReference>
<keyword evidence="5" id="KW-1185">Reference proteome</keyword>
<dbReference type="SMART" id="SM00552">
    <property type="entry name" value="ADEAMc"/>
    <property type="match status" value="1"/>
</dbReference>
<accession>A0ABD0Y4W3</accession>
<sequence>SGTLPETKRIKYSPVQSIARTPLAILNELRNGLVYTLVSSQGPPHNPSFEMAVEIDGAVFKGKAKCKQLAKQHAAEAALNAIWPGVISAPVKPAEKKIDFTKDEEIGNTEMKNGTPNNGKKARREMLATNALLGVVNPLMALNEIMPGLKYETLSDKSNAYSPFVFGITVDNVVFRGSGSSKKLAKIAAARAVLLNKFGGSSILITPENSPHCPPTMQVLPPIAADKIAELVLSHYYKVMVSYPDHVRRKVIAGIVMSRGEGLTDNLEVITVSTGTKCVSGEYMSVSGAVLNDSHAEILARRGLVYYMYEQLMLHTDPDRAGESIFEAKSDKKGYKLKDNIKFHLYINTAPCGDARIFSPHETESRDCEENNDKHPNRISRGLLRAKIESGEGTIPVKGGSSIQTWDGVIQGQRLLTMSCSDKLAKWNVVGLQGALLSHFIEPVYLYSTIIGSLFNSSHMYRALCGRIEDTIYGLPPPFRLNKPMMNSITSPETRQPGKTPNYSVNWVISGSRIELTNSVTGKTLDGRPSRLCKQAQFSRFAKLINSELSPSTNVREKNPETYHEFKEANCNYQVTLFY</sequence>
<keyword evidence="1" id="KW-0694">RNA-binding</keyword>
<dbReference type="Pfam" id="PF02137">
    <property type="entry name" value="A_deamin"/>
    <property type="match status" value="1"/>
</dbReference>
<dbReference type="EMBL" id="JBFDAA010000013">
    <property type="protein sequence ID" value="KAL1122461.1"/>
    <property type="molecule type" value="Genomic_DNA"/>
</dbReference>
<gene>
    <name evidence="4" type="ORF">AAG570_002792</name>
</gene>
<dbReference type="GO" id="GO:0010468">
    <property type="term" value="P:regulation of gene expression"/>
    <property type="evidence" value="ECO:0007669"/>
    <property type="project" value="UniProtKB-ARBA"/>
</dbReference>
<protein>
    <recommendedName>
        <fullName evidence="6">Double-stranded RNA-specific editase Adar</fullName>
    </recommendedName>
</protein>
<evidence type="ECO:0000313" key="5">
    <source>
        <dbReference type="Proteomes" id="UP001558652"/>
    </source>
</evidence>
<dbReference type="AlphaFoldDB" id="A0ABD0Y4W3"/>
<organism evidence="4 5">
    <name type="scientific">Ranatra chinensis</name>
    <dbReference type="NCBI Taxonomy" id="642074"/>
    <lineage>
        <taxon>Eukaryota</taxon>
        <taxon>Metazoa</taxon>
        <taxon>Ecdysozoa</taxon>
        <taxon>Arthropoda</taxon>
        <taxon>Hexapoda</taxon>
        <taxon>Insecta</taxon>
        <taxon>Pterygota</taxon>
        <taxon>Neoptera</taxon>
        <taxon>Paraneoptera</taxon>
        <taxon>Hemiptera</taxon>
        <taxon>Heteroptera</taxon>
        <taxon>Panheteroptera</taxon>
        <taxon>Nepomorpha</taxon>
        <taxon>Nepidae</taxon>
        <taxon>Ranatrinae</taxon>
        <taxon>Ranatra</taxon>
    </lineage>
</organism>
<dbReference type="Pfam" id="PF00035">
    <property type="entry name" value="dsrm"/>
    <property type="match status" value="2"/>
</dbReference>
<evidence type="ECO:0000259" key="3">
    <source>
        <dbReference type="PROSITE" id="PS50141"/>
    </source>
</evidence>
<dbReference type="PANTHER" id="PTHR10910">
    <property type="entry name" value="EUKARYOTE SPECIFIC DSRNA BINDING PROTEIN"/>
    <property type="match status" value="1"/>
</dbReference>
<dbReference type="Proteomes" id="UP001558652">
    <property type="component" value="Unassembled WGS sequence"/>
</dbReference>
<evidence type="ECO:0000259" key="2">
    <source>
        <dbReference type="PROSITE" id="PS50137"/>
    </source>
</evidence>
<evidence type="ECO:0000256" key="1">
    <source>
        <dbReference type="PROSITE-ProRule" id="PRU00266"/>
    </source>
</evidence>
<feature type="domain" description="A to I editase" evidence="3">
    <location>
        <begin position="271"/>
        <end position="579"/>
    </location>
</feature>
<dbReference type="SMART" id="SM00358">
    <property type="entry name" value="DSRM"/>
    <property type="match status" value="2"/>
</dbReference>
<dbReference type="PROSITE" id="PS50137">
    <property type="entry name" value="DS_RBD"/>
    <property type="match status" value="2"/>
</dbReference>
<evidence type="ECO:0008006" key="6">
    <source>
        <dbReference type="Google" id="ProtNLM"/>
    </source>
</evidence>
<dbReference type="Gene3D" id="3.30.160.20">
    <property type="match status" value="2"/>
</dbReference>
<name>A0ABD0Y4W3_9HEMI</name>
<proteinExistence type="predicted"/>
<comment type="caution">
    <text evidence="4">The sequence shown here is derived from an EMBL/GenBank/DDBJ whole genome shotgun (WGS) entry which is preliminary data.</text>
</comment>
<dbReference type="GO" id="GO:0003723">
    <property type="term" value="F:RNA binding"/>
    <property type="evidence" value="ECO:0007669"/>
    <property type="project" value="UniProtKB-UniRule"/>
</dbReference>
<feature type="domain" description="DRBM" evidence="2">
    <location>
        <begin position="164"/>
        <end position="194"/>
    </location>
</feature>
<reference evidence="4 5" key="1">
    <citation type="submission" date="2024-07" db="EMBL/GenBank/DDBJ databases">
        <title>Chromosome-level genome assembly of the water stick insect Ranatra chinensis (Heteroptera: Nepidae).</title>
        <authorList>
            <person name="Liu X."/>
        </authorList>
    </citation>
    <scope>NUCLEOTIDE SEQUENCE [LARGE SCALE GENOMIC DNA]</scope>
    <source>
        <strain evidence="4">Cailab_2021Rc</strain>
        <tissue evidence="4">Muscle</tissue>
    </source>
</reference>
<dbReference type="InterPro" id="IPR014720">
    <property type="entry name" value="dsRBD_dom"/>
</dbReference>